<dbReference type="Pfam" id="PF00072">
    <property type="entry name" value="Response_reg"/>
    <property type="match status" value="1"/>
</dbReference>
<dbReference type="PANTHER" id="PTHR44591:SF3">
    <property type="entry name" value="RESPONSE REGULATORY DOMAIN-CONTAINING PROTEIN"/>
    <property type="match status" value="1"/>
</dbReference>
<evidence type="ECO:0000259" key="3">
    <source>
        <dbReference type="PROSITE" id="PS50110"/>
    </source>
</evidence>
<evidence type="ECO:0000256" key="1">
    <source>
        <dbReference type="ARBA" id="ARBA00022553"/>
    </source>
</evidence>
<dbReference type="InterPro" id="IPR001789">
    <property type="entry name" value="Sig_transdc_resp-reg_receiver"/>
</dbReference>
<dbReference type="SMART" id="SM00448">
    <property type="entry name" value="REC"/>
    <property type="match status" value="1"/>
</dbReference>
<dbReference type="RefSeq" id="WP_369058833.1">
    <property type="nucleotide sequence ID" value="NZ_CP158375.1"/>
</dbReference>
<evidence type="ECO:0000256" key="2">
    <source>
        <dbReference type="PROSITE-ProRule" id="PRU00169"/>
    </source>
</evidence>
<protein>
    <submittedName>
        <fullName evidence="4">Response regulator</fullName>
    </submittedName>
</protein>
<dbReference type="PANTHER" id="PTHR44591">
    <property type="entry name" value="STRESS RESPONSE REGULATOR PROTEIN 1"/>
    <property type="match status" value="1"/>
</dbReference>
<keyword evidence="1 2" id="KW-0597">Phosphoprotein</keyword>
<feature type="domain" description="Response regulatory" evidence="3">
    <location>
        <begin position="5"/>
        <end position="122"/>
    </location>
</feature>
<sequence>MRPLNLLYVDDDPDMHDLADAALSLDPEMTVTYASSGEEALTILARHHPDAVLLDLVMPGMDGLTVLQEMRRLPGHAETPVVFVTGHSHAVTLQELRAMGGKGAVTKPFDPKFLAKNVRMFLGG</sequence>
<dbReference type="AlphaFoldDB" id="A0AB39KQR6"/>
<name>A0AB39KQR6_9CAUL</name>
<dbReference type="InterPro" id="IPR050595">
    <property type="entry name" value="Bact_response_regulator"/>
</dbReference>
<organism evidence="4">
    <name type="scientific">Caulobacter sp. 73W</name>
    <dbReference type="NCBI Taxonomy" id="3161137"/>
    <lineage>
        <taxon>Bacteria</taxon>
        <taxon>Pseudomonadati</taxon>
        <taxon>Pseudomonadota</taxon>
        <taxon>Alphaproteobacteria</taxon>
        <taxon>Caulobacterales</taxon>
        <taxon>Caulobacteraceae</taxon>
        <taxon>Caulobacter</taxon>
    </lineage>
</organism>
<reference evidence="4" key="1">
    <citation type="submission" date="2024-06" db="EMBL/GenBank/DDBJ databases">
        <title>Caulobacter inopinatus, sp. nov.</title>
        <authorList>
            <person name="Donachie S.P."/>
        </authorList>
    </citation>
    <scope>NUCLEOTIDE SEQUENCE</scope>
    <source>
        <strain evidence="4">73W</strain>
    </source>
</reference>
<dbReference type="GO" id="GO:0000160">
    <property type="term" value="P:phosphorelay signal transduction system"/>
    <property type="evidence" value="ECO:0007669"/>
    <property type="project" value="InterPro"/>
</dbReference>
<dbReference type="SUPFAM" id="SSF52172">
    <property type="entry name" value="CheY-like"/>
    <property type="match status" value="1"/>
</dbReference>
<evidence type="ECO:0000313" key="4">
    <source>
        <dbReference type="EMBL" id="XDO95977.1"/>
    </source>
</evidence>
<proteinExistence type="predicted"/>
<dbReference type="PROSITE" id="PS50110">
    <property type="entry name" value="RESPONSE_REGULATORY"/>
    <property type="match status" value="1"/>
</dbReference>
<dbReference type="EMBL" id="CP158375">
    <property type="protein sequence ID" value="XDO95977.1"/>
    <property type="molecule type" value="Genomic_DNA"/>
</dbReference>
<feature type="modified residue" description="4-aspartylphosphate" evidence="2">
    <location>
        <position position="55"/>
    </location>
</feature>
<dbReference type="Gene3D" id="3.40.50.2300">
    <property type="match status" value="1"/>
</dbReference>
<dbReference type="InterPro" id="IPR011006">
    <property type="entry name" value="CheY-like_superfamily"/>
</dbReference>
<gene>
    <name evidence="4" type="ORF">ABOZ73_14420</name>
</gene>
<accession>A0AB39KQR6</accession>